<gene>
    <name evidence="7" type="ORF">F3Y22_tig00110474pilonHSYRG00088</name>
</gene>
<name>A0A6A3AG93_HIBSY</name>
<dbReference type="EMBL" id="VEPZ02001002">
    <property type="protein sequence ID" value="KAE8703088.1"/>
    <property type="molecule type" value="Genomic_DNA"/>
</dbReference>
<feature type="domain" description="GH3 middle" evidence="5">
    <location>
        <begin position="1178"/>
        <end position="1258"/>
    </location>
</feature>
<reference evidence="7" key="1">
    <citation type="submission" date="2019-09" db="EMBL/GenBank/DDBJ databases">
        <title>Draft genome information of white flower Hibiscus syriacus.</title>
        <authorList>
            <person name="Kim Y.-M."/>
        </authorList>
    </citation>
    <scope>NUCLEOTIDE SEQUENCE [LARGE SCALE GENOMIC DNA]</scope>
    <source>
        <strain evidence="7">YM2019G1</strain>
    </source>
</reference>
<evidence type="ECO:0000256" key="2">
    <source>
        <dbReference type="ARBA" id="ARBA00022598"/>
    </source>
</evidence>
<protein>
    <submittedName>
        <fullName evidence="7">Jasmonic acid-amido synthetase JAR1</fullName>
    </submittedName>
</protein>
<dbReference type="InterPro" id="IPR055377">
    <property type="entry name" value="GH3_M"/>
</dbReference>
<feature type="domain" description="Reverse transcriptase" evidence="3">
    <location>
        <begin position="413"/>
        <end position="603"/>
    </location>
</feature>
<feature type="domain" description="Reverse transcriptase zinc-binding" evidence="4">
    <location>
        <begin position="709"/>
        <end position="765"/>
    </location>
</feature>
<dbReference type="InterPro" id="IPR036691">
    <property type="entry name" value="Endo/exonu/phosph_ase_sf"/>
</dbReference>
<dbReference type="Pfam" id="PF23571">
    <property type="entry name" value="GH3_M"/>
    <property type="match status" value="1"/>
</dbReference>
<evidence type="ECO:0000259" key="4">
    <source>
        <dbReference type="Pfam" id="PF13966"/>
    </source>
</evidence>
<dbReference type="PANTHER" id="PTHR31901:SF48">
    <property type="entry name" value="INDOLE-3-ACETIC ACID-AMIDO SYNTHETASE GH3.10"/>
    <property type="match status" value="1"/>
</dbReference>
<evidence type="ECO:0000313" key="7">
    <source>
        <dbReference type="EMBL" id="KAE8703088.1"/>
    </source>
</evidence>
<dbReference type="SUPFAM" id="SSF56672">
    <property type="entry name" value="DNA/RNA polymerases"/>
    <property type="match status" value="1"/>
</dbReference>
<proteinExistence type="inferred from homology"/>
<keyword evidence="8" id="KW-1185">Reference proteome</keyword>
<dbReference type="GO" id="GO:0016881">
    <property type="term" value="F:acid-amino acid ligase activity"/>
    <property type="evidence" value="ECO:0007669"/>
    <property type="project" value="TreeGrafter"/>
</dbReference>
<comment type="similarity">
    <text evidence="1">Belongs to the IAA-amido conjugating enzyme family.</text>
</comment>
<dbReference type="Pfam" id="PF23572">
    <property type="entry name" value="GH3_C"/>
    <property type="match status" value="1"/>
</dbReference>
<dbReference type="PANTHER" id="PTHR31901">
    <property type="entry name" value="GH3 DOMAIN-CONTAINING PROTEIN"/>
    <property type="match status" value="1"/>
</dbReference>
<dbReference type="Pfam" id="PF00078">
    <property type="entry name" value="RVT_1"/>
    <property type="match status" value="1"/>
</dbReference>
<dbReference type="Pfam" id="PF03321">
    <property type="entry name" value="GH3"/>
    <property type="match status" value="1"/>
</dbReference>
<dbReference type="GO" id="GO:0005737">
    <property type="term" value="C:cytoplasm"/>
    <property type="evidence" value="ECO:0007669"/>
    <property type="project" value="TreeGrafter"/>
</dbReference>
<dbReference type="Proteomes" id="UP000436088">
    <property type="component" value="Unassembled WGS sequence"/>
</dbReference>
<evidence type="ECO:0000259" key="3">
    <source>
        <dbReference type="Pfam" id="PF00078"/>
    </source>
</evidence>
<dbReference type="SUPFAM" id="SSF56219">
    <property type="entry name" value="DNase I-like"/>
    <property type="match status" value="1"/>
</dbReference>
<dbReference type="InterPro" id="IPR000477">
    <property type="entry name" value="RT_dom"/>
</dbReference>
<organism evidence="7 8">
    <name type="scientific">Hibiscus syriacus</name>
    <name type="common">Rose of Sharon</name>
    <dbReference type="NCBI Taxonomy" id="106335"/>
    <lineage>
        <taxon>Eukaryota</taxon>
        <taxon>Viridiplantae</taxon>
        <taxon>Streptophyta</taxon>
        <taxon>Embryophyta</taxon>
        <taxon>Tracheophyta</taxon>
        <taxon>Spermatophyta</taxon>
        <taxon>Magnoliopsida</taxon>
        <taxon>eudicotyledons</taxon>
        <taxon>Gunneridae</taxon>
        <taxon>Pentapetalae</taxon>
        <taxon>rosids</taxon>
        <taxon>malvids</taxon>
        <taxon>Malvales</taxon>
        <taxon>Malvaceae</taxon>
        <taxon>Malvoideae</taxon>
        <taxon>Hibiscus</taxon>
    </lineage>
</organism>
<dbReference type="InterPro" id="IPR026960">
    <property type="entry name" value="RVT-Znf"/>
</dbReference>
<accession>A0A6A3AG93</accession>
<comment type="caution">
    <text evidence="7">The sequence shown here is derived from an EMBL/GenBank/DDBJ whole genome shotgun (WGS) entry which is preliminary data.</text>
</comment>
<keyword evidence="2" id="KW-0436">Ligase</keyword>
<dbReference type="Gene3D" id="3.60.10.10">
    <property type="entry name" value="Endonuclease/exonuclease/phosphatase"/>
    <property type="match status" value="1"/>
</dbReference>
<evidence type="ECO:0000256" key="1">
    <source>
        <dbReference type="ARBA" id="ARBA00008068"/>
    </source>
</evidence>
<dbReference type="InterPro" id="IPR043502">
    <property type="entry name" value="DNA/RNA_pol_sf"/>
</dbReference>
<feature type="domain" description="GH3 C-terminal" evidence="6">
    <location>
        <begin position="1273"/>
        <end position="1388"/>
    </location>
</feature>
<dbReference type="InterPro" id="IPR055378">
    <property type="entry name" value="GH3_C"/>
</dbReference>
<dbReference type="CDD" id="cd01650">
    <property type="entry name" value="RT_nLTR_like"/>
    <property type="match status" value="1"/>
</dbReference>
<evidence type="ECO:0000313" key="8">
    <source>
        <dbReference type="Proteomes" id="UP000436088"/>
    </source>
</evidence>
<sequence>MAASLLKQLQDLDRTYGHFPRILGGNFNVILNSNERSDYEIFGPYIFPDMRDFKDTLSDLDLFNHPYFGPSFIWSNKQQNSYLAKKLDRVLINQNWANSFSSSHVEFLAPCTSDHCLAILWLDKERTELEQHQLKTLRGEVVIEEEFLLQTELKIMEDAEAMFLKQKAKVQWLKDGDKCTKFFHSVVAFKKKRDTIRVLVCNISNNGSFGTYSQVLRANFICHSVGLIRVVVTSIVHNLNVLEYLEFSVPRIKNSGNRSGKNNNTARRSDQKLVFGSSTGWGCYIVDDQENILETFDEMSPEVIKFFSNLIGTSDPCINAPDPLLLQDLLHYSLPSNSSVDLIKDVSCEEIKKAFFSQGNDKAPGPDGFTPLFFKKSWPIIAKDINVAIKQFFHESFLHPAFNATAITLVPKIPNPSKVKDFRPISCCSVVYKAISKILVSRLTRLIPDLITLNQTAFIKGINIVDNTLLAQELVRGLPNAFITWIEICFSTAKFSISFNGSLICYFKGARGVRQGDPLSPFLFVLSMNVLLRLLNLAAAKGSVNSVIGVTSVLDLFYEMSGLRLNASKCELFVAGVPIVDLEEIKLLTGFNLSSLLVRYLGIPLVTRNISEKDCTSLIDNIKARLHFWQLLLPSSIIKKIEQLCSRFFWKWADKSIAGARVAWLRSYVFNATDFWIVEIKPSMSWSLRQLLKMRTEAFPILLSETKKTSDIWNELRVKNTKVPWQKLLWFPLHIPKHKLISWMTFLDKLPTKERLHQMRLINDCTSVFSLAGLNGLHNHLLSWNDFLAWASMFWKGKSLITYILKITSTALIYILWEERNKMIFQDKSMTSEELLQAIKETVGLQLRDASSDTRAEPRCQVLEKWLGDMDINEMDACEIESLYTSLVPLVSHADLEPYIQRIADGDTSPMLTQHPITTLSLSSGTTEGRQKCVPITRHSSQTTLQIFRLAAAYRSRVYPTRDGGRILEFIYSSKRFKTNGGLTAGTATTHYYSSKEFKIKQEKTKSFTCSPHEVISSGDYKQTTYCHLLLGLFSRDEVEFITSTFAYSIVQDFASFEELWKEICKDIKEGNVSSRITLPKMRKAVLDIVKPNPILASKIEAVCEDLQGSDWYGLVPKLWPNAKYVYSIMTGSMQPYLKKLRHHAGSLPLVSAEYGSTESWIGVNLDPSLPPENVTFAVMPTFSYFEFIPLYRQNQDSSSVSVDFIEDEPVPLSQVNVGQEYEIVLATFTGLYRYRLGDVVEVSGFHNGTPKLNFICRRKLILAVNIDKNTEKDLQLVVERGSELLSNHRADLVDFTSGAEVVHQPGHYIIYWEIKGEVEERVLRECCREMDASFVDHGYIVSRRTNSIGPLELCIVERGTFKKILDHFIRNGAALSQFKTPRCTSDRMLLRILDLCTVERVRSTVYG</sequence>
<evidence type="ECO:0000259" key="6">
    <source>
        <dbReference type="Pfam" id="PF23572"/>
    </source>
</evidence>
<dbReference type="Pfam" id="PF13966">
    <property type="entry name" value="zf-RVT"/>
    <property type="match status" value="1"/>
</dbReference>
<evidence type="ECO:0000259" key="5">
    <source>
        <dbReference type="Pfam" id="PF23571"/>
    </source>
</evidence>
<dbReference type="InterPro" id="IPR004993">
    <property type="entry name" value="GH3"/>
</dbReference>